<keyword evidence="2" id="KW-0732">Signal</keyword>
<dbReference type="InterPro" id="IPR022385">
    <property type="entry name" value="Rhs_assc_core"/>
</dbReference>
<feature type="domain" description="Teneurin-like YD-shell" evidence="3">
    <location>
        <begin position="27"/>
        <end position="116"/>
    </location>
</feature>
<reference evidence="4 5" key="1">
    <citation type="submission" date="2021-07" db="EMBL/GenBank/DDBJ databases">
        <title>Clinical implication of Pseudomonas aeruginosa: further insight on the antimicrobial resistance.</title>
        <authorList>
            <person name="Macori G."/>
            <person name="Fanning S."/>
            <person name="Alqahtani A."/>
        </authorList>
    </citation>
    <scope>NUCLEOTIDE SEQUENCE [LARGE SCALE GENOMIC DNA]</scope>
    <source>
        <strain evidence="4 5">CFS3442</strain>
    </source>
</reference>
<evidence type="ECO:0000256" key="2">
    <source>
        <dbReference type="SAM" id="SignalP"/>
    </source>
</evidence>
<keyword evidence="1" id="KW-0677">Repeat</keyword>
<evidence type="ECO:0000256" key="1">
    <source>
        <dbReference type="ARBA" id="ARBA00022737"/>
    </source>
</evidence>
<feature type="chain" id="PRO_5045645785" evidence="2">
    <location>
        <begin position="22"/>
        <end position="319"/>
    </location>
</feature>
<dbReference type="PANTHER" id="PTHR32305:SF15">
    <property type="entry name" value="PROTEIN RHSA-RELATED"/>
    <property type="match status" value="1"/>
</dbReference>
<dbReference type="RefSeq" id="WP_197612201.1">
    <property type="nucleotide sequence ID" value="NZ_JAHWBK010000007.1"/>
</dbReference>
<comment type="caution">
    <text evidence="4">The sequence shown here is derived from an EMBL/GenBank/DDBJ whole genome shotgun (WGS) entry which is preliminary data.</text>
</comment>
<name>A0ABT2XGR9_9GAMM</name>
<dbReference type="Pfam" id="PF25023">
    <property type="entry name" value="TEN_YD-shell"/>
    <property type="match status" value="1"/>
</dbReference>
<dbReference type="Gene3D" id="2.180.10.10">
    <property type="entry name" value="RHS repeat-associated core"/>
    <property type="match status" value="1"/>
</dbReference>
<keyword evidence="5" id="KW-1185">Reference proteome</keyword>
<feature type="signal peptide" evidence="2">
    <location>
        <begin position="1"/>
        <end position="21"/>
    </location>
</feature>
<dbReference type="NCBIfam" id="TIGR03696">
    <property type="entry name" value="Rhs_assc_core"/>
    <property type="match status" value="1"/>
</dbReference>
<sequence length="319" mass="33847">MKIFTPILMVLGLIFGGQACAQEIIQYVHTDALGSPVALSDANGAIIERTVYEPYGAVVGEVKGDRPGFTGHVSDSATGLTYMQQRYYDPETGTFLSSDPIAALGNPPEMFNRFWYAAGNPYFNLDPDGRAPRPGRKEMVTGSNIPGSATARAAMATSAMSVKPTAIPAAGEGASPSAQSSRWDWDDVLSRVGLKGDLTKNGNIFDVGALFHDVYYPFMDSPGGAGYKAAGAGLVAIALRTEGRIAFKTEHYAGRLEAAGLNVARTELVVGREVARIQPNLAAGANATGRMRINGVLVEYRLRTLQNGVVNVGTIFPVK</sequence>
<gene>
    <name evidence="4" type="ORF">KYJ44_12480</name>
</gene>
<evidence type="ECO:0000259" key="3">
    <source>
        <dbReference type="Pfam" id="PF25023"/>
    </source>
</evidence>
<evidence type="ECO:0000313" key="4">
    <source>
        <dbReference type="EMBL" id="MCV0325141.1"/>
    </source>
</evidence>
<dbReference type="EMBL" id="JAHWBK010000007">
    <property type="protein sequence ID" value="MCV0325141.1"/>
    <property type="molecule type" value="Genomic_DNA"/>
</dbReference>
<dbReference type="PROSITE" id="PS51257">
    <property type="entry name" value="PROKAR_LIPOPROTEIN"/>
    <property type="match status" value="1"/>
</dbReference>
<dbReference type="InterPro" id="IPR056823">
    <property type="entry name" value="TEN-like_YD-shell"/>
</dbReference>
<proteinExistence type="predicted"/>
<accession>A0ABT2XGR9</accession>
<dbReference type="Proteomes" id="UP001208054">
    <property type="component" value="Unassembled WGS sequence"/>
</dbReference>
<evidence type="ECO:0000313" key="5">
    <source>
        <dbReference type="Proteomes" id="UP001208054"/>
    </source>
</evidence>
<organism evidence="4 5">
    <name type="scientific">Stenotrophomonas riyadhensis</name>
    <dbReference type="NCBI Taxonomy" id="2859893"/>
    <lineage>
        <taxon>Bacteria</taxon>
        <taxon>Pseudomonadati</taxon>
        <taxon>Pseudomonadota</taxon>
        <taxon>Gammaproteobacteria</taxon>
        <taxon>Lysobacterales</taxon>
        <taxon>Lysobacteraceae</taxon>
        <taxon>Stenotrophomonas</taxon>
    </lineage>
</organism>
<dbReference type="InterPro" id="IPR050708">
    <property type="entry name" value="T6SS_VgrG/RHS"/>
</dbReference>
<protein>
    <submittedName>
        <fullName evidence="4">RHS repeat-associated core domain-containing protein</fullName>
    </submittedName>
</protein>
<dbReference type="PANTHER" id="PTHR32305">
    <property type="match status" value="1"/>
</dbReference>